<dbReference type="RefSeq" id="WP_309153645.1">
    <property type="nucleotide sequence ID" value="NZ_CP133568.1"/>
</dbReference>
<name>A0ABY9PF85_9GAMM</name>
<gene>
    <name evidence="2" type="ORF">RDV84_13005</name>
</gene>
<evidence type="ECO:0000313" key="2">
    <source>
        <dbReference type="EMBL" id="WMT05718.1"/>
    </source>
</evidence>
<dbReference type="EMBL" id="CP133568">
    <property type="protein sequence ID" value="WMT05718.1"/>
    <property type="molecule type" value="Genomic_DNA"/>
</dbReference>
<dbReference type="Proteomes" id="UP001229313">
    <property type="component" value="Chromosome"/>
</dbReference>
<keyword evidence="2" id="KW-0547">Nucleotide-binding</keyword>
<sequence>MVILKEQHEAFARFFAEPTREALRELLRRNMGETDYLDFKADWPVLQKLARHVLALANSGGGALVVGVTQEANGSLVAGGMAAIKDKAQLIPPLSAYLPKALEYEILDFTFAASEYEMLVGKSFQVLLVEDTPKHLPFLALKKAEDLRTGAIYVRMGTTSTEAGHVELQEVINRRIESGHSSQPELELDKHLAQLRALDEQRDGNDSWISEFLRHHESRFEDRQSSDYKNLIEHAYGLKKQLILRLLGL</sequence>
<dbReference type="Gene3D" id="3.30.950.30">
    <property type="entry name" value="Schlafen, AAA domain"/>
    <property type="match status" value="1"/>
</dbReference>
<protein>
    <submittedName>
        <fullName evidence="2">ATP-binding protein</fullName>
    </submittedName>
</protein>
<feature type="domain" description="Schlafen AlbA-2" evidence="1">
    <location>
        <begin position="33"/>
        <end position="162"/>
    </location>
</feature>
<dbReference type="InterPro" id="IPR007421">
    <property type="entry name" value="Schlafen_AlbA_2_dom"/>
</dbReference>
<keyword evidence="2" id="KW-0067">ATP-binding</keyword>
<dbReference type="InterPro" id="IPR038461">
    <property type="entry name" value="Schlafen_AlbA_2_dom_sf"/>
</dbReference>
<organism evidence="2 3">
    <name type="scientific">Lysobacter yananisis</name>
    <dbReference type="NCBI Taxonomy" id="1003114"/>
    <lineage>
        <taxon>Bacteria</taxon>
        <taxon>Pseudomonadati</taxon>
        <taxon>Pseudomonadota</taxon>
        <taxon>Gammaproteobacteria</taxon>
        <taxon>Lysobacterales</taxon>
        <taxon>Lysobacteraceae</taxon>
        <taxon>Lysobacter</taxon>
    </lineage>
</organism>
<evidence type="ECO:0000313" key="3">
    <source>
        <dbReference type="Proteomes" id="UP001229313"/>
    </source>
</evidence>
<accession>A0ABY9PF85</accession>
<dbReference type="Pfam" id="PF04326">
    <property type="entry name" value="SLFN_AlbA_2"/>
    <property type="match status" value="1"/>
</dbReference>
<keyword evidence="3" id="KW-1185">Reference proteome</keyword>
<dbReference type="GO" id="GO:0005524">
    <property type="term" value="F:ATP binding"/>
    <property type="evidence" value="ECO:0007669"/>
    <property type="project" value="UniProtKB-KW"/>
</dbReference>
<evidence type="ECO:0000259" key="1">
    <source>
        <dbReference type="Pfam" id="PF04326"/>
    </source>
</evidence>
<reference evidence="2 3" key="1">
    <citation type="submission" date="2023-08" db="EMBL/GenBank/DDBJ databases">
        <title>The whole genome sequence of Lysobacter yananisis.</title>
        <authorList>
            <person name="Sun H."/>
        </authorList>
    </citation>
    <scope>NUCLEOTIDE SEQUENCE [LARGE SCALE GENOMIC DNA]</scope>
    <source>
        <strain evidence="2 3">SNNU513</strain>
    </source>
</reference>
<proteinExistence type="predicted"/>